<evidence type="ECO:0000313" key="2">
    <source>
        <dbReference type="Proteomes" id="UP000694856"/>
    </source>
</evidence>
<reference evidence="3" key="1">
    <citation type="submission" date="2025-08" db="UniProtKB">
        <authorList>
            <consortium name="RefSeq"/>
        </authorList>
    </citation>
    <scope>IDENTIFICATION</scope>
    <source>
        <tissue evidence="3">Ear skin</tissue>
    </source>
</reference>
<evidence type="ECO:0000313" key="3">
    <source>
        <dbReference type="RefSeq" id="XP_032350860.1"/>
    </source>
</evidence>
<evidence type="ECO:0000256" key="1">
    <source>
        <dbReference type="SAM" id="MobiDB-lite"/>
    </source>
</evidence>
<dbReference type="KEGG" id="cfr:116668219"/>
<feature type="region of interest" description="Disordered" evidence="1">
    <location>
        <begin position="1"/>
        <end position="44"/>
    </location>
</feature>
<feature type="region of interest" description="Disordered" evidence="1">
    <location>
        <begin position="312"/>
        <end position="359"/>
    </location>
</feature>
<dbReference type="Proteomes" id="UP000694856">
    <property type="component" value="Chromosome 13"/>
</dbReference>
<sequence length="401" mass="42242">MWLDSGPRAPGGGAHGGDSQARVRGKPIPIPLGTATGDSDSYSNSQYPREIPSFLPSCLRLGVGLGLCPQRPRESGMSWCLFSSTFVLQGKGKPLSPHRVGGARGSQGPCLSCPGLVVADGWRRRRGNGAPVGGAHCPQEIAQTPYVRSELTAEPARNDDRRAGGGRLGEPIYEERGAQGLCKEGAVGWPWATGPRVPAWGWRGLSAWCGPAAYRPRFTLLPPLPGAGRRVVRARALLRHPRPSGTSLERLRGLDTSCPLSSCSSPHDRMLSPSGCCSEGGLPFLSPAGVLIPRPGVPPPFWVWSIPPPHVQQAQAPEPARPHAGPERVRGSGSAQRPQPGRADSRSTRLGAADPTSGWAGRCASPPLTAIIHSPRVSESLLATCCLGSLTGKGHGTLKRR</sequence>
<gene>
    <name evidence="3" type="primary">LOC116668219</name>
</gene>
<keyword evidence="2" id="KW-1185">Reference proteome</keyword>
<protein>
    <submittedName>
        <fullName evidence="3">Uncharacterized protein LOC116668219</fullName>
    </submittedName>
</protein>
<name>A0A8B8U9J5_CAMFR</name>
<accession>A0A8B8U9J5</accession>
<dbReference type="AlphaFoldDB" id="A0A8B8U9J5"/>
<proteinExistence type="predicted"/>
<organism evidence="2 3">
    <name type="scientific">Camelus ferus</name>
    <name type="common">Wild bactrian camel</name>
    <name type="synonym">Camelus bactrianus ferus</name>
    <dbReference type="NCBI Taxonomy" id="419612"/>
    <lineage>
        <taxon>Eukaryota</taxon>
        <taxon>Metazoa</taxon>
        <taxon>Chordata</taxon>
        <taxon>Craniata</taxon>
        <taxon>Vertebrata</taxon>
        <taxon>Euteleostomi</taxon>
        <taxon>Mammalia</taxon>
        <taxon>Eutheria</taxon>
        <taxon>Laurasiatheria</taxon>
        <taxon>Artiodactyla</taxon>
        <taxon>Tylopoda</taxon>
        <taxon>Camelidae</taxon>
        <taxon>Camelus</taxon>
    </lineage>
</organism>
<feature type="compositionally biased region" description="Basic and acidic residues" evidence="1">
    <location>
        <begin position="320"/>
        <end position="330"/>
    </location>
</feature>
<dbReference type="RefSeq" id="XP_032350860.1">
    <property type="nucleotide sequence ID" value="XM_032494969.1"/>
</dbReference>
<dbReference type="GeneID" id="116668219"/>